<keyword evidence="1" id="KW-0175">Coiled coil</keyword>
<dbReference type="Proteomes" id="UP001183420">
    <property type="component" value="Unassembled WGS sequence"/>
</dbReference>
<dbReference type="RefSeq" id="WP_311601240.1">
    <property type="nucleotide sequence ID" value="NZ_JAVREM010000033.1"/>
</dbReference>
<organism evidence="2 3">
    <name type="scientific">Streptomyces millisiae</name>
    <dbReference type="NCBI Taxonomy" id="3075542"/>
    <lineage>
        <taxon>Bacteria</taxon>
        <taxon>Bacillati</taxon>
        <taxon>Actinomycetota</taxon>
        <taxon>Actinomycetes</taxon>
        <taxon>Kitasatosporales</taxon>
        <taxon>Streptomycetaceae</taxon>
        <taxon>Streptomyces</taxon>
    </lineage>
</organism>
<reference evidence="3" key="1">
    <citation type="submission" date="2023-07" db="EMBL/GenBank/DDBJ databases">
        <title>30 novel species of actinomycetes from the DSMZ collection.</title>
        <authorList>
            <person name="Nouioui I."/>
        </authorList>
    </citation>
    <scope>NUCLEOTIDE SEQUENCE [LARGE SCALE GENOMIC DNA]</scope>
    <source>
        <strain evidence="3">DSM 44918</strain>
    </source>
</reference>
<accession>A0ABU2LTW6</accession>
<dbReference type="EMBL" id="JAVREM010000033">
    <property type="protein sequence ID" value="MDT0321041.1"/>
    <property type="molecule type" value="Genomic_DNA"/>
</dbReference>
<evidence type="ECO:0000313" key="3">
    <source>
        <dbReference type="Proteomes" id="UP001183420"/>
    </source>
</evidence>
<sequence>MADESWSNGGDRLVVGEGALSASAARLEEIERTLRDSGLTPDSVARLAVAEGHYGQGIPAVAQLSARYEAVRARLEEFVRTRQEAMEALAIVMLLSERGYEAVEDEQLRRLQQIMTGWESRYAERQQAAAAGPAATQ</sequence>
<gene>
    <name evidence="2" type="ORF">RNC47_22160</name>
</gene>
<evidence type="ECO:0000256" key="1">
    <source>
        <dbReference type="SAM" id="Coils"/>
    </source>
</evidence>
<comment type="caution">
    <text evidence="2">The sequence shown here is derived from an EMBL/GenBank/DDBJ whole genome shotgun (WGS) entry which is preliminary data.</text>
</comment>
<evidence type="ECO:0000313" key="2">
    <source>
        <dbReference type="EMBL" id="MDT0321041.1"/>
    </source>
</evidence>
<proteinExistence type="predicted"/>
<protein>
    <submittedName>
        <fullName evidence="2">Uncharacterized protein</fullName>
    </submittedName>
</protein>
<keyword evidence="3" id="KW-1185">Reference proteome</keyword>
<name>A0ABU2LTW6_9ACTN</name>
<feature type="coiled-coil region" evidence="1">
    <location>
        <begin position="61"/>
        <end position="88"/>
    </location>
</feature>